<proteinExistence type="predicted"/>
<name>A0A212LAS1_9BACT</name>
<dbReference type="RefSeq" id="WP_269474319.1">
    <property type="nucleotide sequence ID" value="NZ_LT608333.1"/>
</dbReference>
<evidence type="ECO:0000313" key="1">
    <source>
        <dbReference type="EMBL" id="SCM74674.1"/>
    </source>
</evidence>
<sequence length="41" mass="4493">MTTTLSAAPIAPLCNRLLEQADQGSGPSDCWFTRRVWTAVQ</sequence>
<protein>
    <submittedName>
        <fullName evidence="1">Uncharacterized protein</fullName>
    </submittedName>
</protein>
<dbReference type="EMBL" id="FMJC01000002">
    <property type="protein sequence ID" value="SCM74674.1"/>
    <property type="molecule type" value="Genomic_DNA"/>
</dbReference>
<reference evidence="1" key="1">
    <citation type="submission" date="2016-08" db="EMBL/GenBank/DDBJ databases">
        <authorList>
            <person name="Seilhamer J.J."/>
        </authorList>
    </citation>
    <scope>NUCLEOTIDE SEQUENCE</scope>
    <source>
        <strain evidence="1">86-1</strain>
    </source>
</reference>
<organism evidence="1">
    <name type="scientific">uncultured Desulfovibrio sp</name>
    <dbReference type="NCBI Taxonomy" id="167968"/>
    <lineage>
        <taxon>Bacteria</taxon>
        <taxon>Pseudomonadati</taxon>
        <taxon>Thermodesulfobacteriota</taxon>
        <taxon>Desulfovibrionia</taxon>
        <taxon>Desulfovibrionales</taxon>
        <taxon>Desulfovibrionaceae</taxon>
        <taxon>Desulfovibrio</taxon>
        <taxon>environmental samples</taxon>
    </lineage>
</organism>
<dbReference type="AlphaFoldDB" id="A0A212LAS1"/>
<gene>
    <name evidence="1" type="ORF">KL86DES1_22084</name>
</gene>
<accession>A0A212LAS1</accession>